<reference evidence="4" key="1">
    <citation type="submission" date="2025-08" db="UniProtKB">
        <authorList>
            <consortium name="RefSeq"/>
        </authorList>
    </citation>
    <scope>IDENTIFICATION</scope>
</reference>
<evidence type="ECO:0000313" key="4">
    <source>
        <dbReference type="RefSeq" id="XP_035824527.1"/>
    </source>
</evidence>
<dbReference type="InterPro" id="IPR013128">
    <property type="entry name" value="Peptidase_C1A"/>
</dbReference>
<dbReference type="Pfam" id="PF00112">
    <property type="entry name" value="Peptidase_C1"/>
    <property type="match status" value="1"/>
</dbReference>
<proteinExistence type="inferred from homology"/>
<dbReference type="SMART" id="SM00645">
    <property type="entry name" value="Pept_C1"/>
    <property type="match status" value="1"/>
</dbReference>
<dbReference type="InterPro" id="IPR038765">
    <property type="entry name" value="Papain-like_cys_pep_sf"/>
</dbReference>
<evidence type="ECO:0000256" key="1">
    <source>
        <dbReference type="ARBA" id="ARBA00008455"/>
    </source>
</evidence>
<comment type="similarity">
    <text evidence="1">Belongs to the peptidase C1 family.</text>
</comment>
<dbReference type="Proteomes" id="UP000694888">
    <property type="component" value="Unplaced"/>
</dbReference>
<dbReference type="PANTHER" id="PTHR12411">
    <property type="entry name" value="CYSTEINE PROTEASE FAMILY C1-RELATED"/>
    <property type="match status" value="1"/>
</dbReference>
<evidence type="ECO:0000259" key="2">
    <source>
        <dbReference type="SMART" id="SM00645"/>
    </source>
</evidence>
<keyword evidence="3" id="KW-1185">Reference proteome</keyword>
<dbReference type="GeneID" id="106011215"/>
<evidence type="ECO:0000313" key="3">
    <source>
        <dbReference type="Proteomes" id="UP000694888"/>
    </source>
</evidence>
<dbReference type="Gene3D" id="3.90.70.10">
    <property type="entry name" value="Cysteine proteinases"/>
    <property type="match status" value="1"/>
</dbReference>
<name>A0ABM1VQ35_APLCA</name>
<accession>A0ABM1VQ35</accession>
<feature type="domain" description="Peptidase C1A papain C-terminal" evidence="2">
    <location>
        <begin position="1"/>
        <end position="152"/>
    </location>
</feature>
<protein>
    <submittedName>
        <fullName evidence="4">Cathepsin Z</fullName>
    </submittedName>
</protein>
<sequence length="160" mass="17491">HSQQVIDCGNAGSCGGGLPEGVYEYAHSVGIPDETCNNYQAKNQDCTGFNKCGTCTTFGQCHTIKSFKSPDSTKSFNTLCSSLLPNSCLIDATEKLHQYTGGIYSEYNPSAGPNHVVTISGWGVENGTEFWIVRNSWGTPWFHKETKSGEDLKQQMRHAD</sequence>
<gene>
    <name evidence="4" type="primary">LOC106011215</name>
</gene>
<dbReference type="RefSeq" id="XP_035824527.1">
    <property type="nucleotide sequence ID" value="XM_035968634.1"/>
</dbReference>
<dbReference type="SUPFAM" id="SSF54001">
    <property type="entry name" value="Cysteine proteinases"/>
    <property type="match status" value="1"/>
</dbReference>
<organism evidence="3 4">
    <name type="scientific">Aplysia californica</name>
    <name type="common">California sea hare</name>
    <dbReference type="NCBI Taxonomy" id="6500"/>
    <lineage>
        <taxon>Eukaryota</taxon>
        <taxon>Metazoa</taxon>
        <taxon>Spiralia</taxon>
        <taxon>Lophotrochozoa</taxon>
        <taxon>Mollusca</taxon>
        <taxon>Gastropoda</taxon>
        <taxon>Heterobranchia</taxon>
        <taxon>Euthyneura</taxon>
        <taxon>Tectipleura</taxon>
        <taxon>Aplysiida</taxon>
        <taxon>Aplysioidea</taxon>
        <taxon>Aplysiidae</taxon>
        <taxon>Aplysia</taxon>
    </lineage>
</organism>
<feature type="non-terminal residue" evidence="4">
    <location>
        <position position="1"/>
    </location>
</feature>
<dbReference type="InterPro" id="IPR000668">
    <property type="entry name" value="Peptidase_C1A_C"/>
</dbReference>